<evidence type="ECO:0000313" key="13">
    <source>
        <dbReference type="EMBL" id="JAG86090.1"/>
    </source>
</evidence>
<dbReference type="PANTHER" id="PTHR33445">
    <property type="entry name" value="ATP SYNTHASE SUBUNIT B', CHLOROPLASTIC"/>
    <property type="match status" value="1"/>
</dbReference>
<dbReference type="GO" id="GO:0046961">
    <property type="term" value="F:proton-transporting ATPase activity, rotational mechanism"/>
    <property type="evidence" value="ECO:0007669"/>
    <property type="project" value="TreeGrafter"/>
</dbReference>
<evidence type="ECO:0000256" key="5">
    <source>
        <dbReference type="ARBA" id="ARBA00022692"/>
    </source>
</evidence>
<reference evidence="13" key="1">
    <citation type="submission" date="2015-02" db="EMBL/GenBank/DDBJ databases">
        <title>A transcriptome of Wollemia nobilis - a relic of Gondwana.</title>
        <authorList>
            <person name="Chia J.Y."/>
            <person name="Leong Y.S."/>
            <person name="Abdul Karim S."/>
            <person name="Wan Azmi N."/>
            <person name="Hercus R."/>
            <person name="Croft L."/>
        </authorList>
    </citation>
    <scope>NUCLEOTIDE SEQUENCE</scope>
    <source>
        <strain evidence="13">MaeBrown</strain>
        <tissue evidence="13">Leaf</tissue>
    </source>
</reference>
<evidence type="ECO:0000256" key="8">
    <source>
        <dbReference type="ARBA" id="ARBA00023065"/>
    </source>
</evidence>
<dbReference type="GO" id="GO:0015986">
    <property type="term" value="P:proton motive force-driven ATP synthesis"/>
    <property type="evidence" value="ECO:0007669"/>
    <property type="project" value="InterPro"/>
</dbReference>
<evidence type="ECO:0000256" key="12">
    <source>
        <dbReference type="SAM" id="Coils"/>
    </source>
</evidence>
<dbReference type="InterPro" id="IPR034679">
    <property type="entry name" value="ATP_synth_b"/>
</dbReference>
<evidence type="ECO:0000256" key="10">
    <source>
        <dbReference type="ARBA" id="ARBA00025198"/>
    </source>
</evidence>
<dbReference type="CDD" id="cd06503">
    <property type="entry name" value="ATP-synt_Fo_b"/>
    <property type="match status" value="1"/>
</dbReference>
<evidence type="ECO:0000256" key="9">
    <source>
        <dbReference type="ARBA" id="ARBA00023136"/>
    </source>
</evidence>
<dbReference type="InterPro" id="IPR050059">
    <property type="entry name" value="ATP_synthase_B_chain"/>
</dbReference>
<keyword evidence="12" id="KW-0175">Coiled coil</keyword>
<dbReference type="InterPro" id="IPR002146">
    <property type="entry name" value="ATP_synth_b/b'su_bac/chlpt"/>
</dbReference>
<keyword evidence="9" id="KW-0472">Membrane</keyword>
<organism evidence="13">
    <name type="scientific">Wollemia nobilis</name>
    <dbReference type="NCBI Taxonomy" id="56998"/>
    <lineage>
        <taxon>Eukaryota</taxon>
        <taxon>Viridiplantae</taxon>
        <taxon>Streptophyta</taxon>
        <taxon>Embryophyta</taxon>
        <taxon>Tracheophyta</taxon>
        <taxon>Spermatophyta</taxon>
        <taxon>Pinopsida</taxon>
        <taxon>Pinidae</taxon>
        <taxon>Conifers II</taxon>
        <taxon>Araucariales</taxon>
        <taxon>Araucariaceae</taxon>
        <taxon>Wollemia</taxon>
    </lineage>
</organism>
<evidence type="ECO:0000256" key="1">
    <source>
        <dbReference type="ARBA" id="ARBA00004167"/>
    </source>
</evidence>
<keyword evidence="3 11" id="KW-0813">Transport</keyword>
<evidence type="ECO:0000256" key="4">
    <source>
        <dbReference type="ARBA" id="ARBA00022547"/>
    </source>
</evidence>
<sequence length="237" mass="26829">MASALMATPLTPTARLPLPHLCQSRTKLPTTNKPLSLLVQAHHHQKINKTNRINNITIPAKPLISISISPAVRNGCLIALNSLLAMPALAEIEKAKLFDFNLTLPIVMVEFLLLMVALDKVWFQPLGKFMDDRDENIRQQLMSVRDNSDEIKRLQEEADAILKAARAEVTAALNQMKKEMSAELEQKLKESKERVEKELELALQKLDAKKQETLQSLDRQIEELSQDIVRKVLPFKI</sequence>
<comment type="function">
    <text evidence="10">F(1)F(0) ATP synthase produces ATP from ADP in the presence of a proton or sodium gradient. F-type ATPases consist of two structural domains, F(1) containing the extramembraneous catalytic core and F(0) containing the membrane proton channel, linked together by a central stalk and a peripheral stalk. During catalysis, ATP synthesis in the catalytic domain of F(1) is coupled via a rotary mechanism of the central stalk subunits to proton translocation.</text>
</comment>
<keyword evidence="5 11" id="KW-0812">Transmembrane</keyword>
<dbReference type="HAMAP" id="MF_01399">
    <property type="entry name" value="ATP_synth_bprime"/>
    <property type="match status" value="1"/>
</dbReference>
<dbReference type="PANTHER" id="PTHR33445:SF2">
    <property type="entry name" value="ATP SYNTHASE SUBUNIT B', CHLOROPLASTIC"/>
    <property type="match status" value="1"/>
</dbReference>
<feature type="coiled-coil region" evidence="12">
    <location>
        <begin position="144"/>
        <end position="227"/>
    </location>
</feature>
<proteinExistence type="inferred from homology"/>
<protein>
    <submittedName>
        <fullName evidence="13">TSA: Wollemia nobilis Ref_Wollemi_Transcript_19152_1115 transcribed RNA sequence</fullName>
    </submittedName>
</protein>
<keyword evidence="4 11" id="KW-0138">CF(0)</keyword>
<evidence type="ECO:0000256" key="3">
    <source>
        <dbReference type="ARBA" id="ARBA00022448"/>
    </source>
</evidence>
<comment type="similarity">
    <text evidence="2 11">Belongs to the ATPase B chain family.</text>
</comment>
<name>A0A0C9QN55_9CONI</name>
<evidence type="ECO:0000256" key="2">
    <source>
        <dbReference type="ARBA" id="ARBA00005513"/>
    </source>
</evidence>
<evidence type="ECO:0000256" key="6">
    <source>
        <dbReference type="ARBA" id="ARBA00022781"/>
    </source>
</evidence>
<keyword evidence="7" id="KW-1133">Transmembrane helix</keyword>
<keyword evidence="6 11" id="KW-0375">Hydrogen ion transport</keyword>
<dbReference type="EMBL" id="GCHU01019029">
    <property type="protein sequence ID" value="JAG86090.1"/>
    <property type="molecule type" value="Transcribed_RNA"/>
</dbReference>
<evidence type="ECO:0000256" key="11">
    <source>
        <dbReference type="RuleBase" id="RU003848"/>
    </source>
</evidence>
<evidence type="ECO:0000256" key="7">
    <source>
        <dbReference type="ARBA" id="ARBA00022989"/>
    </source>
</evidence>
<dbReference type="GO" id="GO:0045259">
    <property type="term" value="C:proton-transporting ATP synthase complex"/>
    <property type="evidence" value="ECO:0007669"/>
    <property type="project" value="UniProtKB-KW"/>
</dbReference>
<accession>A0A0C9QN55</accession>
<comment type="subcellular location">
    <subcellularLocation>
        <location evidence="1">Membrane</location>
        <topology evidence="1">Single-pass membrane protein</topology>
    </subcellularLocation>
</comment>
<dbReference type="HAMAP" id="MF_01398">
    <property type="entry name" value="ATP_synth_b_bprime"/>
    <property type="match status" value="1"/>
</dbReference>
<keyword evidence="8 11" id="KW-0406">Ion transport</keyword>
<dbReference type="AlphaFoldDB" id="A0A0C9QN55"/>
<dbReference type="Pfam" id="PF00430">
    <property type="entry name" value="ATP-synt_B"/>
    <property type="match status" value="1"/>
</dbReference>